<feature type="compositionally biased region" description="Basic and acidic residues" evidence="1">
    <location>
        <begin position="18"/>
        <end position="49"/>
    </location>
</feature>
<feature type="compositionally biased region" description="Basic and acidic residues" evidence="1">
    <location>
        <begin position="153"/>
        <end position="175"/>
    </location>
</feature>
<keyword evidence="4" id="KW-1185">Reference proteome</keyword>
<evidence type="ECO:0000313" key="3">
    <source>
        <dbReference type="EMBL" id="KAK9778942.1"/>
    </source>
</evidence>
<feature type="domain" description="CBF1-interacting co-repressor CIR N-terminal" evidence="2">
    <location>
        <begin position="10"/>
        <end position="46"/>
    </location>
</feature>
<dbReference type="PANTHER" id="PTHR22093:SF0">
    <property type="entry name" value="LEUKOCYTE RECEPTOR CLUSTER MEMBER 1"/>
    <property type="match status" value="1"/>
</dbReference>
<evidence type="ECO:0000256" key="1">
    <source>
        <dbReference type="SAM" id="MobiDB-lite"/>
    </source>
</evidence>
<organism evidence="3 4">
    <name type="scientific">Seiridium cardinale</name>
    <dbReference type="NCBI Taxonomy" id="138064"/>
    <lineage>
        <taxon>Eukaryota</taxon>
        <taxon>Fungi</taxon>
        <taxon>Dikarya</taxon>
        <taxon>Ascomycota</taxon>
        <taxon>Pezizomycotina</taxon>
        <taxon>Sordariomycetes</taxon>
        <taxon>Xylariomycetidae</taxon>
        <taxon>Amphisphaeriales</taxon>
        <taxon>Sporocadaceae</taxon>
        <taxon>Seiridium</taxon>
    </lineage>
</organism>
<feature type="compositionally biased region" description="Basic and acidic residues" evidence="1">
    <location>
        <begin position="250"/>
        <end position="288"/>
    </location>
</feature>
<dbReference type="PANTHER" id="PTHR22093">
    <property type="entry name" value="LEUKOCYTE RECEPTOR CLUSTER LRC MEMBER 1"/>
    <property type="match status" value="1"/>
</dbReference>
<proteinExistence type="predicted"/>
<dbReference type="SMART" id="SM01083">
    <property type="entry name" value="Cir_N"/>
    <property type="match status" value="1"/>
</dbReference>
<sequence>MPLHLLGKKSWNVYNTDNIERVRRDEAAARDREQAEEQRLQEIDAERRLAILRGETPPPLLPPSEDKDREGQLRHRDRDGGSTGYRPERRKRKRHGEDDTDFEMRVARERAEGTSYVKNEDATAVVPHKSSDAPLTDAAGHIDLFGGPSSTVTDKRKNPEAEAEKARKKREYEDQYRMRFSNAAGFQASALGPWYAPSAGGPRKDDGQDQGQEEDGKDAFGRPDPGRKNRDAARLDASDPLAMMKRGAAKVREVGKERQAANEERERELRRMRREERRREKWRRRDGGDSDELEGFSLDTDRDHQRSNKDKHRHRDEERRRHRHHHHHRHRSPHRGPRSTGQRHDHDT</sequence>
<name>A0ABR2XYX3_9PEZI</name>
<feature type="region of interest" description="Disordered" evidence="1">
    <location>
        <begin position="16"/>
        <end position="105"/>
    </location>
</feature>
<reference evidence="3 4" key="1">
    <citation type="submission" date="2024-02" db="EMBL/GenBank/DDBJ databases">
        <title>First draft genome assembly of two strains of Seiridium cardinale.</title>
        <authorList>
            <person name="Emiliani G."/>
            <person name="Scali E."/>
        </authorList>
    </citation>
    <scope>NUCLEOTIDE SEQUENCE [LARGE SCALE GENOMIC DNA]</scope>
    <source>
        <strain evidence="3 4">BM-138-000479</strain>
    </source>
</reference>
<evidence type="ECO:0000313" key="4">
    <source>
        <dbReference type="Proteomes" id="UP001465668"/>
    </source>
</evidence>
<dbReference type="InterPro" id="IPR019339">
    <property type="entry name" value="CIR_N_dom"/>
</dbReference>
<feature type="region of interest" description="Disordered" evidence="1">
    <location>
        <begin position="130"/>
        <end position="175"/>
    </location>
</feature>
<dbReference type="Proteomes" id="UP001465668">
    <property type="component" value="Unassembled WGS sequence"/>
</dbReference>
<protein>
    <recommendedName>
        <fullName evidence="2">CBF1-interacting co-repressor CIR N-terminal domain-containing protein</fullName>
    </recommendedName>
</protein>
<evidence type="ECO:0000259" key="2">
    <source>
        <dbReference type="SMART" id="SM01083"/>
    </source>
</evidence>
<feature type="compositionally biased region" description="Basic residues" evidence="1">
    <location>
        <begin position="309"/>
        <end position="337"/>
    </location>
</feature>
<dbReference type="Pfam" id="PF10197">
    <property type="entry name" value="Cir_N"/>
    <property type="match status" value="1"/>
</dbReference>
<comment type="caution">
    <text evidence="3">The sequence shown here is derived from an EMBL/GenBank/DDBJ whole genome shotgun (WGS) entry which is preliminary data.</text>
</comment>
<feature type="compositionally biased region" description="Basic and acidic residues" evidence="1">
    <location>
        <begin position="217"/>
        <end position="237"/>
    </location>
</feature>
<feature type="region of interest" description="Disordered" evidence="1">
    <location>
        <begin position="191"/>
        <end position="348"/>
    </location>
</feature>
<feature type="compositionally biased region" description="Basic and acidic residues" evidence="1">
    <location>
        <begin position="299"/>
        <end position="308"/>
    </location>
</feature>
<dbReference type="EMBL" id="JARVKM010000013">
    <property type="protein sequence ID" value="KAK9778942.1"/>
    <property type="molecule type" value="Genomic_DNA"/>
</dbReference>
<accession>A0ABR2XYX3</accession>
<dbReference type="InterPro" id="IPR039875">
    <property type="entry name" value="LENG1-like"/>
</dbReference>
<gene>
    <name evidence="3" type="ORF">SCAR479_04178</name>
</gene>
<feature type="compositionally biased region" description="Basic and acidic residues" evidence="1">
    <location>
        <begin position="64"/>
        <end position="80"/>
    </location>
</feature>